<evidence type="ECO:0000313" key="1">
    <source>
        <dbReference type="EMBL" id="EGT49493.1"/>
    </source>
</evidence>
<dbReference type="Pfam" id="PF12078">
    <property type="entry name" value="DUF3557"/>
    <property type="match status" value="1"/>
</dbReference>
<dbReference type="HOGENOM" id="CLU_042576_1_0_1"/>
<name>G0MDS1_CAEBE</name>
<protein>
    <submittedName>
        <fullName evidence="1">Uncharacterized protein</fullName>
    </submittedName>
</protein>
<dbReference type="Proteomes" id="UP000008068">
    <property type="component" value="Unassembled WGS sequence"/>
</dbReference>
<dbReference type="InParanoid" id="G0MDS1"/>
<dbReference type="PANTHER" id="PTHR31379:SF1">
    <property type="entry name" value="F-BOX C PROTEIN-RELATED"/>
    <property type="match status" value="1"/>
</dbReference>
<dbReference type="OrthoDB" id="5889481at2759"/>
<dbReference type="OMA" id="CAYGELM"/>
<reference evidence="2" key="1">
    <citation type="submission" date="2011-07" db="EMBL/GenBank/DDBJ databases">
        <authorList>
            <consortium name="Caenorhabditis brenneri Sequencing and Analysis Consortium"/>
            <person name="Wilson R.K."/>
        </authorList>
    </citation>
    <scope>NUCLEOTIDE SEQUENCE [LARGE SCALE GENOMIC DNA]</scope>
    <source>
        <strain evidence="2">PB2801</strain>
    </source>
</reference>
<proteinExistence type="predicted"/>
<organism evidence="2">
    <name type="scientific">Caenorhabditis brenneri</name>
    <name type="common">Nematode worm</name>
    <dbReference type="NCBI Taxonomy" id="135651"/>
    <lineage>
        <taxon>Eukaryota</taxon>
        <taxon>Metazoa</taxon>
        <taxon>Ecdysozoa</taxon>
        <taxon>Nematoda</taxon>
        <taxon>Chromadorea</taxon>
        <taxon>Rhabditida</taxon>
        <taxon>Rhabditina</taxon>
        <taxon>Rhabditomorpha</taxon>
        <taxon>Rhabditoidea</taxon>
        <taxon>Rhabditidae</taxon>
        <taxon>Peloderinae</taxon>
        <taxon>Caenorhabditis</taxon>
    </lineage>
</organism>
<keyword evidence="2" id="KW-1185">Reference proteome</keyword>
<dbReference type="AlphaFoldDB" id="G0MDS1"/>
<dbReference type="PANTHER" id="PTHR31379">
    <property type="entry name" value="F-BOX C PROTEIN-RELATED-RELATED"/>
    <property type="match status" value="1"/>
</dbReference>
<dbReference type="EMBL" id="GL379790">
    <property type="protein sequence ID" value="EGT49493.1"/>
    <property type="molecule type" value="Genomic_DNA"/>
</dbReference>
<dbReference type="InterPro" id="IPR021942">
    <property type="entry name" value="DUF3557"/>
</dbReference>
<sequence length="293" mass="34718">MAEKQMSYDSLKILLAYMDPNIRFLLSMRAPSLRKTDQIVPLHIHHLSFDHLRMTINNTEYKFGTYQYSEVVHPQVLEANQTGGVPYDLDQYGFEDISFYNDVTPGDVQIPWTDLQNMRLHLRDIPIMNRKMEFADLMTVKIWNLMMRKAQDERKKQTNSTDETEKDREIEAKRREIEQEFIALKARHNPENIPKPTETFIQLTTSRLEQEITMERFKNGKMKLHDAQKYLTSKLFGSRSLVYVKNFEITRGRINIRLPMGLKFKIENFQIDPELEISEEKLKEVMQESGHLE</sequence>
<gene>
    <name evidence="1" type="ORF">CAEBREN_15482</name>
</gene>
<accession>G0MDS1</accession>
<evidence type="ECO:0000313" key="2">
    <source>
        <dbReference type="Proteomes" id="UP000008068"/>
    </source>
</evidence>